<accession>A0A1J5SAB3</accession>
<evidence type="ECO:0008006" key="6">
    <source>
        <dbReference type="Google" id="ProtNLM"/>
    </source>
</evidence>
<dbReference type="SUPFAM" id="SSF53335">
    <property type="entry name" value="S-adenosyl-L-methionine-dependent methyltransferases"/>
    <property type="match status" value="1"/>
</dbReference>
<sequence>MSTLPTPSLEAQEHSQQLVDLIQQNIVQAGGWIDFFQFMQLALYAPRLGYYSAGSQKFGTGGDFVTAPEISPLFAQTVANQIAQVLRMTHGNVLELGAGTGKLAADLLLTLAELDVLPNHYFILEVSDHLREIQREWLNKKLPQDTLQRVMWLDALPAMFEGVVIGNEVLDAIPVHVVHATPQGLCERGVVFAQDSFAWKDKIMPFEHKQDLFDMVQALNLPVDYITEVCPAACGMIASLANMLQQGIILMIDYGFSAREYYHPQRNLGTMMCHYQHYAHIDPLINIGLQDITAHVDFTSIAHAGVSNGLELGGYCSQAQFLMNSGILDIMAQVSPHDMARYAPLAAAAQKLLSPSEMGDLFKVIALSKNIEEPLIGFSSGDKSHAL</sequence>
<evidence type="ECO:0000256" key="1">
    <source>
        <dbReference type="ARBA" id="ARBA00004173"/>
    </source>
</evidence>
<gene>
    <name evidence="5" type="ORF">GALL_129890</name>
</gene>
<dbReference type="PANTHER" id="PTHR12049">
    <property type="entry name" value="PROTEIN ARGININE METHYLTRANSFERASE NDUFAF7, MITOCHONDRIAL"/>
    <property type="match status" value="1"/>
</dbReference>
<comment type="subcellular location">
    <subcellularLocation>
        <location evidence="1">Mitochondrion</location>
    </subcellularLocation>
</comment>
<dbReference type="AlphaFoldDB" id="A0A1J5SAB3"/>
<proteinExistence type="predicted"/>
<reference evidence="5" key="1">
    <citation type="submission" date="2016-10" db="EMBL/GenBank/DDBJ databases">
        <title>Sequence of Gallionella enrichment culture.</title>
        <authorList>
            <person name="Poehlein A."/>
            <person name="Muehling M."/>
            <person name="Daniel R."/>
        </authorList>
    </citation>
    <scope>NUCLEOTIDE SEQUENCE</scope>
</reference>
<keyword evidence="3" id="KW-0808">Transferase</keyword>
<dbReference type="Pfam" id="PF02636">
    <property type="entry name" value="Methyltransf_28"/>
    <property type="match status" value="1"/>
</dbReference>
<name>A0A1J5SAB3_9ZZZZ</name>
<protein>
    <recommendedName>
        <fullName evidence="6">SAM-dependent methyltransferase</fullName>
    </recommendedName>
</protein>
<dbReference type="Gene3D" id="3.40.50.12710">
    <property type="match status" value="1"/>
</dbReference>
<comment type="caution">
    <text evidence="5">The sequence shown here is derived from an EMBL/GenBank/DDBJ whole genome shotgun (WGS) entry which is preliminary data.</text>
</comment>
<dbReference type="GO" id="GO:0032259">
    <property type="term" value="P:methylation"/>
    <property type="evidence" value="ECO:0007669"/>
    <property type="project" value="UniProtKB-KW"/>
</dbReference>
<dbReference type="EMBL" id="MLJW01000054">
    <property type="protein sequence ID" value="OIR04899.1"/>
    <property type="molecule type" value="Genomic_DNA"/>
</dbReference>
<dbReference type="GO" id="GO:0005739">
    <property type="term" value="C:mitochondrion"/>
    <property type="evidence" value="ECO:0007669"/>
    <property type="project" value="UniProtKB-SubCell"/>
</dbReference>
<dbReference type="InterPro" id="IPR038375">
    <property type="entry name" value="NDUFAF7_sf"/>
</dbReference>
<dbReference type="GO" id="GO:0035243">
    <property type="term" value="F:protein-arginine omega-N symmetric methyltransferase activity"/>
    <property type="evidence" value="ECO:0007669"/>
    <property type="project" value="TreeGrafter"/>
</dbReference>
<evidence type="ECO:0000256" key="3">
    <source>
        <dbReference type="ARBA" id="ARBA00022679"/>
    </source>
</evidence>
<evidence type="ECO:0000256" key="2">
    <source>
        <dbReference type="ARBA" id="ARBA00022603"/>
    </source>
</evidence>
<dbReference type="InterPro" id="IPR003788">
    <property type="entry name" value="NDUFAF7"/>
</dbReference>
<evidence type="ECO:0000313" key="5">
    <source>
        <dbReference type="EMBL" id="OIR04899.1"/>
    </source>
</evidence>
<keyword evidence="4" id="KW-0496">Mitochondrion</keyword>
<keyword evidence="2" id="KW-0489">Methyltransferase</keyword>
<evidence type="ECO:0000256" key="4">
    <source>
        <dbReference type="ARBA" id="ARBA00023128"/>
    </source>
</evidence>
<dbReference type="PANTHER" id="PTHR12049:SF7">
    <property type="entry name" value="PROTEIN ARGININE METHYLTRANSFERASE NDUFAF7, MITOCHONDRIAL"/>
    <property type="match status" value="1"/>
</dbReference>
<organism evidence="5">
    <name type="scientific">mine drainage metagenome</name>
    <dbReference type="NCBI Taxonomy" id="410659"/>
    <lineage>
        <taxon>unclassified sequences</taxon>
        <taxon>metagenomes</taxon>
        <taxon>ecological metagenomes</taxon>
    </lineage>
</organism>
<dbReference type="InterPro" id="IPR029063">
    <property type="entry name" value="SAM-dependent_MTases_sf"/>
</dbReference>